<evidence type="ECO:0000256" key="2">
    <source>
        <dbReference type="ARBA" id="ARBA00022723"/>
    </source>
</evidence>
<accession>A0A448WZZ1</accession>
<keyword evidence="6" id="KW-0804">Transcription</keyword>
<protein>
    <recommendedName>
        <fullName evidence="7">Polycomb protein VEFS-Box domain-containing protein</fullName>
    </recommendedName>
</protein>
<evidence type="ECO:0000256" key="3">
    <source>
        <dbReference type="ARBA" id="ARBA00022771"/>
    </source>
</evidence>
<evidence type="ECO:0000256" key="4">
    <source>
        <dbReference type="ARBA" id="ARBA00022833"/>
    </source>
</evidence>
<dbReference type="OrthoDB" id="166746at2759"/>
<feature type="domain" description="Polycomb protein VEFS-Box" evidence="7">
    <location>
        <begin position="5"/>
        <end position="53"/>
    </location>
</feature>
<organism evidence="8 9">
    <name type="scientific">Protopolystoma xenopodis</name>
    <dbReference type="NCBI Taxonomy" id="117903"/>
    <lineage>
        <taxon>Eukaryota</taxon>
        <taxon>Metazoa</taxon>
        <taxon>Spiralia</taxon>
        <taxon>Lophotrochozoa</taxon>
        <taxon>Platyhelminthes</taxon>
        <taxon>Monogenea</taxon>
        <taxon>Polyopisthocotylea</taxon>
        <taxon>Polystomatidea</taxon>
        <taxon>Polystomatidae</taxon>
        <taxon>Protopolystoma</taxon>
    </lineage>
</organism>
<dbReference type="AlphaFoldDB" id="A0A448WZZ1"/>
<evidence type="ECO:0000256" key="5">
    <source>
        <dbReference type="ARBA" id="ARBA00023015"/>
    </source>
</evidence>
<dbReference type="GO" id="GO:0008270">
    <property type="term" value="F:zinc ion binding"/>
    <property type="evidence" value="ECO:0007669"/>
    <property type="project" value="UniProtKB-KW"/>
</dbReference>
<keyword evidence="9" id="KW-1185">Reference proteome</keyword>
<gene>
    <name evidence="8" type="ORF">PXEA_LOCUS17824</name>
</gene>
<name>A0A448WZZ1_9PLAT</name>
<keyword evidence="3" id="KW-0863">Zinc-finger</keyword>
<evidence type="ECO:0000256" key="1">
    <source>
        <dbReference type="ARBA" id="ARBA00007416"/>
    </source>
</evidence>
<dbReference type="Pfam" id="PF09733">
    <property type="entry name" value="VEFS-Box"/>
    <property type="match status" value="1"/>
</dbReference>
<dbReference type="InterPro" id="IPR019135">
    <property type="entry name" value="Polycomb_protein_VEFS-Box"/>
</dbReference>
<keyword evidence="5" id="KW-0805">Transcription regulation</keyword>
<sequence>MRPCHLVVCDSQLPGLVIHFLRSHAGWLAERGLRANLLLHLANLTDCGLLSPGQLRQAVGLYDHFTNAAGCNSLA</sequence>
<dbReference type="Proteomes" id="UP000784294">
    <property type="component" value="Unassembled WGS sequence"/>
</dbReference>
<comment type="caution">
    <text evidence="8">The sequence shown here is derived from an EMBL/GenBank/DDBJ whole genome shotgun (WGS) entry which is preliminary data.</text>
</comment>
<evidence type="ECO:0000313" key="8">
    <source>
        <dbReference type="EMBL" id="VEL24384.1"/>
    </source>
</evidence>
<reference evidence="8" key="1">
    <citation type="submission" date="2018-11" db="EMBL/GenBank/DDBJ databases">
        <authorList>
            <consortium name="Pathogen Informatics"/>
        </authorList>
    </citation>
    <scope>NUCLEOTIDE SEQUENCE</scope>
</reference>
<dbReference type="EMBL" id="CAAALY010067477">
    <property type="protein sequence ID" value="VEL24384.1"/>
    <property type="molecule type" value="Genomic_DNA"/>
</dbReference>
<evidence type="ECO:0000256" key="6">
    <source>
        <dbReference type="ARBA" id="ARBA00023163"/>
    </source>
</evidence>
<keyword evidence="2" id="KW-0479">Metal-binding</keyword>
<comment type="similarity">
    <text evidence="1">Belongs to the VEFS (VRN2-EMF2-FIS2-SU(Z)12) family.</text>
</comment>
<evidence type="ECO:0000313" key="9">
    <source>
        <dbReference type="Proteomes" id="UP000784294"/>
    </source>
</evidence>
<evidence type="ECO:0000259" key="7">
    <source>
        <dbReference type="Pfam" id="PF09733"/>
    </source>
</evidence>
<proteinExistence type="inferred from homology"/>
<keyword evidence="4" id="KW-0862">Zinc</keyword>